<gene>
    <name evidence="3" type="ORF">RZ517_14760</name>
</gene>
<keyword evidence="1" id="KW-0732">Signal</keyword>
<feature type="domain" description="Cytochrome P460" evidence="2">
    <location>
        <begin position="64"/>
        <end position="181"/>
    </location>
</feature>
<dbReference type="Pfam" id="PF16694">
    <property type="entry name" value="Cytochrome_P460"/>
    <property type="match status" value="1"/>
</dbReference>
<feature type="signal peptide" evidence="1">
    <location>
        <begin position="1"/>
        <end position="20"/>
    </location>
</feature>
<dbReference type="CDD" id="cd20716">
    <property type="entry name" value="cyt_P460_fam"/>
    <property type="match status" value="1"/>
</dbReference>
<dbReference type="EMBL" id="CP146069">
    <property type="protein sequence ID" value="WWR46021.1"/>
    <property type="molecule type" value="Genomic_DNA"/>
</dbReference>
<evidence type="ECO:0000256" key="1">
    <source>
        <dbReference type="SAM" id="SignalP"/>
    </source>
</evidence>
<dbReference type="Proteomes" id="UP001364156">
    <property type="component" value="Chromosome"/>
</dbReference>
<sequence length="193" mass="20752">MIRKLAIAAAFMFFAGAASAEDCAAITVEDAFDLDDAAIAGLYECLGAKMAEGYAAEGDEVGSTYRSWTASQTAGAVQGAHGKRILFTYANDIAAEQYLKFAEEGVDMPVGSVLAKESISISTKKKKARPGPLFIMTKVGTDEAPETDGWLYAGLQPNGKVMKVKQSFCHDCHISWESQDALAYPVEEYRVSQ</sequence>
<evidence type="ECO:0000259" key="2">
    <source>
        <dbReference type="Pfam" id="PF16694"/>
    </source>
</evidence>
<evidence type="ECO:0000313" key="3">
    <source>
        <dbReference type="EMBL" id="WWR46021.1"/>
    </source>
</evidence>
<protein>
    <submittedName>
        <fullName evidence="3">Cytochrome P460 family protein</fullName>
    </submittedName>
</protein>
<feature type="chain" id="PRO_5045506611" evidence="1">
    <location>
        <begin position="21"/>
        <end position="193"/>
    </location>
</feature>
<accession>A0ABZ2HJB8</accession>
<dbReference type="InterPro" id="IPR032033">
    <property type="entry name" value="Cytochrome_P460"/>
</dbReference>
<organism evidence="3 4">
    <name type="scientific">Roseovarius phycicola</name>
    <dbReference type="NCBI Taxonomy" id="3080976"/>
    <lineage>
        <taxon>Bacteria</taxon>
        <taxon>Pseudomonadati</taxon>
        <taxon>Pseudomonadota</taxon>
        <taxon>Alphaproteobacteria</taxon>
        <taxon>Rhodobacterales</taxon>
        <taxon>Roseobacteraceae</taxon>
        <taxon>Roseovarius</taxon>
    </lineage>
</organism>
<dbReference type="RefSeq" id="WP_338548921.1">
    <property type="nucleotide sequence ID" value="NZ_CP146069.1"/>
</dbReference>
<dbReference type="Gene3D" id="3.50.70.20">
    <property type="entry name" value="Cytochrome P460"/>
    <property type="match status" value="1"/>
</dbReference>
<dbReference type="InterPro" id="IPR038142">
    <property type="entry name" value="Cytochrome_P460_sp"/>
</dbReference>
<proteinExistence type="predicted"/>
<keyword evidence="4" id="KW-1185">Reference proteome</keyword>
<name>A0ABZ2HJB8_9RHOB</name>
<evidence type="ECO:0000313" key="4">
    <source>
        <dbReference type="Proteomes" id="UP001364156"/>
    </source>
</evidence>
<reference evidence="3 4" key="1">
    <citation type="submission" date="2023-10" db="EMBL/GenBank/DDBJ databases">
        <title>Roseovarius strain S88 nov., isolated from a marine algae.</title>
        <authorList>
            <person name="Lee M.W."/>
            <person name="Lee J.K."/>
            <person name="Kim J.M."/>
            <person name="Choi D.G."/>
            <person name="Baek J.H."/>
            <person name="Bayburt H."/>
            <person name="Jung J.J."/>
            <person name="Han D.M."/>
            <person name="Jeon C.O."/>
        </authorList>
    </citation>
    <scope>NUCLEOTIDE SEQUENCE [LARGE SCALE GENOMIC DNA]</scope>
    <source>
        <strain evidence="3 4">S88</strain>
    </source>
</reference>